<protein>
    <recommendedName>
        <fullName evidence="2">non-specific serine/threonine protein kinase</fullName>
        <ecNumber evidence="2">2.7.11.1</ecNumber>
    </recommendedName>
</protein>
<proteinExistence type="inferred from homology"/>
<evidence type="ECO:0000256" key="11">
    <source>
        <dbReference type="ARBA" id="ARBA00048679"/>
    </source>
</evidence>
<comment type="catalytic activity">
    <reaction evidence="10">
        <text>L-threonyl-[protein] + ATP = O-phospho-L-threonyl-[protein] + ADP + H(+)</text>
        <dbReference type="Rhea" id="RHEA:46608"/>
        <dbReference type="Rhea" id="RHEA-COMP:11060"/>
        <dbReference type="Rhea" id="RHEA-COMP:11605"/>
        <dbReference type="ChEBI" id="CHEBI:15378"/>
        <dbReference type="ChEBI" id="CHEBI:30013"/>
        <dbReference type="ChEBI" id="CHEBI:30616"/>
        <dbReference type="ChEBI" id="CHEBI:61977"/>
        <dbReference type="ChEBI" id="CHEBI:456216"/>
        <dbReference type="EC" id="2.7.11.1"/>
    </reaction>
</comment>
<dbReference type="InterPro" id="IPR051272">
    <property type="entry name" value="RIO-type_Ser/Thr_kinase"/>
</dbReference>
<name>A0A4Q4Z5J6_9ACTN</name>
<comment type="caution">
    <text evidence="13">The sequence shown here is derived from an EMBL/GenBank/DDBJ whole genome shotgun (WGS) entry which is preliminary data.</text>
</comment>
<evidence type="ECO:0000256" key="2">
    <source>
        <dbReference type="ARBA" id="ARBA00012513"/>
    </source>
</evidence>
<dbReference type="Pfam" id="PF01163">
    <property type="entry name" value="RIO1"/>
    <property type="match status" value="1"/>
</dbReference>
<dbReference type="EC" id="2.7.11.1" evidence="2"/>
<dbReference type="InterPro" id="IPR000687">
    <property type="entry name" value="RIO_kinase"/>
</dbReference>
<dbReference type="GO" id="GO:0005524">
    <property type="term" value="F:ATP binding"/>
    <property type="evidence" value="ECO:0007669"/>
    <property type="project" value="UniProtKB-KW"/>
</dbReference>
<keyword evidence="8" id="KW-0067">ATP-binding</keyword>
<dbReference type="GO" id="GO:0004674">
    <property type="term" value="F:protein serine/threonine kinase activity"/>
    <property type="evidence" value="ECO:0007669"/>
    <property type="project" value="UniProtKB-KW"/>
</dbReference>
<dbReference type="GO" id="GO:0046872">
    <property type="term" value="F:metal ion binding"/>
    <property type="evidence" value="ECO:0007669"/>
    <property type="project" value="UniProtKB-KW"/>
</dbReference>
<dbReference type="SMART" id="SM00090">
    <property type="entry name" value="RIO"/>
    <property type="match status" value="1"/>
</dbReference>
<keyword evidence="14" id="KW-1185">Reference proteome</keyword>
<evidence type="ECO:0000256" key="6">
    <source>
        <dbReference type="ARBA" id="ARBA00022741"/>
    </source>
</evidence>
<evidence type="ECO:0000259" key="12">
    <source>
        <dbReference type="SMART" id="SM00090"/>
    </source>
</evidence>
<dbReference type="AlphaFoldDB" id="A0A4Q4Z5J6"/>
<evidence type="ECO:0000256" key="8">
    <source>
        <dbReference type="ARBA" id="ARBA00022840"/>
    </source>
</evidence>
<evidence type="ECO:0000256" key="7">
    <source>
        <dbReference type="ARBA" id="ARBA00022777"/>
    </source>
</evidence>
<comment type="catalytic activity">
    <reaction evidence="11">
        <text>L-seryl-[protein] + ATP = O-phospho-L-seryl-[protein] + ADP + H(+)</text>
        <dbReference type="Rhea" id="RHEA:17989"/>
        <dbReference type="Rhea" id="RHEA-COMP:9863"/>
        <dbReference type="Rhea" id="RHEA-COMP:11604"/>
        <dbReference type="ChEBI" id="CHEBI:15378"/>
        <dbReference type="ChEBI" id="CHEBI:29999"/>
        <dbReference type="ChEBI" id="CHEBI:30616"/>
        <dbReference type="ChEBI" id="CHEBI:83421"/>
        <dbReference type="ChEBI" id="CHEBI:456216"/>
        <dbReference type="EC" id="2.7.11.1"/>
    </reaction>
</comment>
<dbReference type="Gene3D" id="1.10.510.10">
    <property type="entry name" value="Transferase(Phosphotransferase) domain 1"/>
    <property type="match status" value="1"/>
</dbReference>
<evidence type="ECO:0000313" key="13">
    <source>
        <dbReference type="EMBL" id="RYP82184.1"/>
    </source>
</evidence>
<gene>
    <name evidence="13" type="ORF">EKO23_22375</name>
</gene>
<evidence type="ECO:0000256" key="5">
    <source>
        <dbReference type="ARBA" id="ARBA00022723"/>
    </source>
</evidence>
<reference evidence="13 14" key="1">
    <citation type="submission" date="2019-01" db="EMBL/GenBank/DDBJ databases">
        <title>Nocardioides guangzhouensis sp. nov., an actinobacterium isolated from soil.</title>
        <authorList>
            <person name="Fu Y."/>
            <person name="Cai Y."/>
            <person name="Lin Z."/>
            <person name="Chen P."/>
        </authorList>
    </citation>
    <scope>NUCLEOTIDE SEQUENCE [LARGE SCALE GENOMIC DNA]</scope>
    <source>
        <strain evidence="13 14">130</strain>
    </source>
</reference>
<organism evidence="13 14">
    <name type="scientific">Nocardioides guangzhouensis</name>
    <dbReference type="NCBI Taxonomy" id="2497878"/>
    <lineage>
        <taxon>Bacteria</taxon>
        <taxon>Bacillati</taxon>
        <taxon>Actinomycetota</taxon>
        <taxon>Actinomycetes</taxon>
        <taxon>Propionibacteriales</taxon>
        <taxon>Nocardioidaceae</taxon>
        <taxon>Nocardioides</taxon>
    </lineage>
</organism>
<keyword evidence="6" id="KW-0547">Nucleotide-binding</keyword>
<evidence type="ECO:0000256" key="4">
    <source>
        <dbReference type="ARBA" id="ARBA00022679"/>
    </source>
</evidence>
<dbReference type="OrthoDB" id="9795258at2"/>
<dbReference type="EMBL" id="SDKM01000052">
    <property type="protein sequence ID" value="RYP82184.1"/>
    <property type="molecule type" value="Genomic_DNA"/>
</dbReference>
<keyword evidence="9" id="KW-0460">Magnesium</keyword>
<keyword evidence="7 13" id="KW-0418">Kinase</keyword>
<dbReference type="InterPro" id="IPR018934">
    <property type="entry name" value="RIO_dom"/>
</dbReference>
<accession>A0A4Q4Z5J6</accession>
<keyword evidence="3 13" id="KW-0723">Serine/threonine-protein kinase</keyword>
<evidence type="ECO:0000313" key="14">
    <source>
        <dbReference type="Proteomes" id="UP000295198"/>
    </source>
</evidence>
<feature type="domain" description="RIO kinase" evidence="12">
    <location>
        <begin position="48"/>
        <end position="299"/>
    </location>
</feature>
<keyword evidence="5" id="KW-0479">Metal-binding</keyword>
<dbReference type="Gene3D" id="3.30.200.20">
    <property type="entry name" value="Phosphorylase Kinase, domain 1"/>
    <property type="match status" value="1"/>
</dbReference>
<dbReference type="Proteomes" id="UP000295198">
    <property type="component" value="Unassembled WGS sequence"/>
</dbReference>
<evidence type="ECO:0000256" key="9">
    <source>
        <dbReference type="ARBA" id="ARBA00022842"/>
    </source>
</evidence>
<sequence>MADDFTHHQPSDDGYQHGFAPCAVHDDRLAGIDPAFVFDFQAYDEVDDTRQRWSTWLSVEPLCRGPEPRPDWVVTSQAAVDTELGILKTGKEADVFLLERGEPGGPSVVMAAKRYRGEDHRSFHRSTAYTEGRRTRRSRDTRALASKSAYGRSLAAGQWAWAEWEALKRLWTLGLPVPYPVQIDGTEILMEFVTADGDGAPRLAQTRPERDLLESYFEQLRDAMSELARHGLVHGDLSPYNILAAGERLVIIDLPQTVDLVGNPQAMDFLLRDCANVCSWFRARGLEVDEHELYGELLAHAF</sequence>
<keyword evidence="4" id="KW-0808">Transferase</keyword>
<comment type="similarity">
    <text evidence="1">Belongs to the protein kinase superfamily. RIO-type Ser/Thr kinase family.</text>
</comment>
<evidence type="ECO:0000256" key="10">
    <source>
        <dbReference type="ARBA" id="ARBA00047899"/>
    </source>
</evidence>
<evidence type="ECO:0000256" key="1">
    <source>
        <dbReference type="ARBA" id="ARBA00009196"/>
    </source>
</evidence>
<dbReference type="InterPro" id="IPR011009">
    <property type="entry name" value="Kinase-like_dom_sf"/>
</dbReference>
<dbReference type="SUPFAM" id="SSF56112">
    <property type="entry name" value="Protein kinase-like (PK-like)"/>
    <property type="match status" value="1"/>
</dbReference>
<dbReference type="PANTHER" id="PTHR45723">
    <property type="entry name" value="SERINE/THREONINE-PROTEIN KINASE RIO1"/>
    <property type="match status" value="1"/>
</dbReference>
<evidence type="ECO:0000256" key="3">
    <source>
        <dbReference type="ARBA" id="ARBA00022527"/>
    </source>
</evidence>